<feature type="compositionally biased region" description="Basic and acidic residues" evidence="5">
    <location>
        <begin position="351"/>
        <end position="370"/>
    </location>
</feature>
<dbReference type="PROSITE" id="PS51898">
    <property type="entry name" value="TYR_RECOMBINASE"/>
    <property type="match status" value="1"/>
</dbReference>
<keyword evidence="4" id="KW-0233">DNA recombination</keyword>
<evidence type="ECO:0000256" key="1">
    <source>
        <dbReference type="ARBA" id="ARBA00008857"/>
    </source>
</evidence>
<dbReference type="GO" id="GO:0015074">
    <property type="term" value="P:DNA integration"/>
    <property type="evidence" value="ECO:0007669"/>
    <property type="project" value="UniProtKB-KW"/>
</dbReference>
<dbReference type="Gene3D" id="1.10.150.130">
    <property type="match status" value="1"/>
</dbReference>
<evidence type="ECO:0000259" key="6">
    <source>
        <dbReference type="PROSITE" id="PS51898"/>
    </source>
</evidence>
<dbReference type="AlphaFoldDB" id="A0A4R3J814"/>
<dbReference type="InterPro" id="IPR002104">
    <property type="entry name" value="Integrase_catalytic"/>
</dbReference>
<organism evidence="7 8">
    <name type="scientific">Primorskyibacter sedentarius</name>
    <dbReference type="NCBI Taxonomy" id="745311"/>
    <lineage>
        <taxon>Bacteria</taxon>
        <taxon>Pseudomonadati</taxon>
        <taxon>Pseudomonadota</taxon>
        <taxon>Alphaproteobacteria</taxon>
        <taxon>Rhodobacterales</taxon>
        <taxon>Roseobacteraceae</taxon>
        <taxon>Primorskyibacter</taxon>
    </lineage>
</organism>
<dbReference type="PANTHER" id="PTHR30349">
    <property type="entry name" value="PHAGE INTEGRASE-RELATED"/>
    <property type="match status" value="1"/>
</dbReference>
<dbReference type="GO" id="GO:0006310">
    <property type="term" value="P:DNA recombination"/>
    <property type="evidence" value="ECO:0007669"/>
    <property type="project" value="UniProtKB-KW"/>
</dbReference>
<dbReference type="RefSeq" id="WP_165907561.1">
    <property type="nucleotide sequence ID" value="NZ_SLZU01000012.1"/>
</dbReference>
<dbReference type="InterPro" id="IPR011010">
    <property type="entry name" value="DNA_brk_join_enz"/>
</dbReference>
<dbReference type="InterPro" id="IPR010998">
    <property type="entry name" value="Integrase_recombinase_N"/>
</dbReference>
<dbReference type="PANTHER" id="PTHR30349:SF64">
    <property type="entry name" value="PROPHAGE INTEGRASE INTD-RELATED"/>
    <property type="match status" value="1"/>
</dbReference>
<comment type="similarity">
    <text evidence="1">Belongs to the 'phage' integrase family.</text>
</comment>
<keyword evidence="2" id="KW-0229">DNA integration</keyword>
<evidence type="ECO:0000313" key="8">
    <source>
        <dbReference type="Proteomes" id="UP000295696"/>
    </source>
</evidence>
<evidence type="ECO:0000256" key="3">
    <source>
        <dbReference type="ARBA" id="ARBA00023125"/>
    </source>
</evidence>
<feature type="domain" description="Tyr recombinase" evidence="6">
    <location>
        <begin position="460"/>
        <end position="650"/>
    </location>
</feature>
<keyword evidence="8" id="KW-1185">Reference proteome</keyword>
<dbReference type="GO" id="GO:0003677">
    <property type="term" value="F:DNA binding"/>
    <property type="evidence" value="ECO:0007669"/>
    <property type="project" value="UniProtKB-KW"/>
</dbReference>
<dbReference type="EMBL" id="SLZU01000012">
    <property type="protein sequence ID" value="TCS61046.1"/>
    <property type="molecule type" value="Genomic_DNA"/>
</dbReference>
<sequence length="678" mass="76853">MTKIPYLVKRGNMFWWRRRKPVFILLQPSRGTENACVRTDDNRSGAPGHIAISLRTPCLREAGRRAARLNHLFEEKRRSIEIARSGNLGMSDQSYLERAMADMAATLRAQAEMMARQMDAGGTTVIVAPPQASMTVEAPTADPLREQPNANGTQSSNRINDPEFERALLEMADREGWWHEDPDEIVAQFDMMLTGLFTLQEEYLRYCVRKGLDPADALPSLAGLGGALSSVTGDIKAISAPVVHSKAQGPAKIARVDRAASGKHREGRRFSEHAGRFLDLRAQGFDLKRRHETPDAKAGERFTKTSRANFEGTIRLFLEAHGDMLVENIDEALLVEFFSLLDRIPATHGKSSKDRRPIRQVIKEADRDERNTIKRREAEIQRDGLSPGEAEEILDTLHVRRLRTNTCKRHMDTIDQIMAFAQFEGLRQDNPAKQVKWTRKEISRRLANEEDSDRLPWGDRLPGLLGSPIYSSPLDEPGNPLFWAPLLGLFAGLRLEEALQLGTDDFDTDDGVHVIKVQISGAAQSRKSKAAKRGIPIHDTLLDLGILSLVELRRKAGQGRLFTYLERGQAKGTFGEIFSKRFTNYRKKCDIYDRSRDFHSLRKDFQTKLTRAQVPYHSRKLLMGHELTDVTHKHYYPEGDTIEMMRDYVNRIDVDCSRILRPFGSPDDTNVHKLTTVR</sequence>
<gene>
    <name evidence="7" type="ORF">EDD52_1123</name>
</gene>
<name>A0A4R3J814_9RHOB</name>
<proteinExistence type="inferred from homology"/>
<feature type="region of interest" description="Disordered" evidence="5">
    <location>
        <begin position="348"/>
        <end position="370"/>
    </location>
</feature>
<evidence type="ECO:0000256" key="5">
    <source>
        <dbReference type="SAM" id="MobiDB-lite"/>
    </source>
</evidence>
<evidence type="ECO:0000313" key="7">
    <source>
        <dbReference type="EMBL" id="TCS61046.1"/>
    </source>
</evidence>
<reference evidence="7 8" key="1">
    <citation type="submission" date="2019-03" db="EMBL/GenBank/DDBJ databases">
        <title>Genomic Encyclopedia of Type Strains, Phase IV (KMG-IV): sequencing the most valuable type-strain genomes for metagenomic binning, comparative biology and taxonomic classification.</title>
        <authorList>
            <person name="Goeker M."/>
        </authorList>
    </citation>
    <scope>NUCLEOTIDE SEQUENCE [LARGE SCALE GENOMIC DNA]</scope>
    <source>
        <strain evidence="7 8">DSM 104836</strain>
    </source>
</reference>
<dbReference type="Gene3D" id="1.10.443.10">
    <property type="entry name" value="Intergrase catalytic core"/>
    <property type="match status" value="1"/>
</dbReference>
<dbReference type="InterPro" id="IPR050090">
    <property type="entry name" value="Tyrosine_recombinase_XerCD"/>
</dbReference>
<dbReference type="Pfam" id="PF00589">
    <property type="entry name" value="Phage_integrase"/>
    <property type="match status" value="1"/>
</dbReference>
<evidence type="ECO:0000256" key="2">
    <source>
        <dbReference type="ARBA" id="ARBA00022908"/>
    </source>
</evidence>
<keyword evidence="3" id="KW-0238">DNA-binding</keyword>
<accession>A0A4R3J814</accession>
<comment type="caution">
    <text evidence="7">The sequence shown here is derived from an EMBL/GenBank/DDBJ whole genome shotgun (WGS) entry which is preliminary data.</text>
</comment>
<dbReference type="InterPro" id="IPR013762">
    <property type="entry name" value="Integrase-like_cat_sf"/>
</dbReference>
<dbReference type="Proteomes" id="UP000295696">
    <property type="component" value="Unassembled WGS sequence"/>
</dbReference>
<dbReference type="SUPFAM" id="SSF56349">
    <property type="entry name" value="DNA breaking-rejoining enzymes"/>
    <property type="match status" value="1"/>
</dbReference>
<protein>
    <submittedName>
        <fullName evidence="7">Phage integrase family protein</fullName>
    </submittedName>
</protein>
<evidence type="ECO:0000256" key="4">
    <source>
        <dbReference type="ARBA" id="ARBA00023172"/>
    </source>
</evidence>